<dbReference type="PANTHER" id="PTHR48090:SF3">
    <property type="entry name" value="UNDECAPRENYL-PHOSPHATE 4-DEOXY-4-FORMAMIDO-L-ARABINOSE TRANSFERASE"/>
    <property type="match status" value="1"/>
</dbReference>
<keyword evidence="6" id="KW-1133">Transmembrane helix</keyword>
<keyword evidence="1" id="KW-1003">Cell membrane</keyword>
<protein>
    <recommendedName>
        <fullName evidence="8">Glycosyltransferase 2-like domain-containing protein</fullName>
    </recommendedName>
</protein>
<keyword evidence="2" id="KW-0328">Glycosyltransferase</keyword>
<accession>A0A2M7E6L9</accession>
<comment type="caution">
    <text evidence="9">The sequence shown here is derived from an EMBL/GenBank/DDBJ whole genome shotgun (WGS) entry which is preliminary data.</text>
</comment>
<reference evidence="10" key="1">
    <citation type="submission" date="2017-09" db="EMBL/GenBank/DDBJ databases">
        <title>Depth-based differentiation of microbial function through sediment-hosted aquifers and enrichment of novel symbionts in the deep terrestrial subsurface.</title>
        <authorList>
            <person name="Probst A.J."/>
            <person name="Ladd B."/>
            <person name="Jarett J.K."/>
            <person name="Geller-Mcgrath D.E."/>
            <person name="Sieber C.M.K."/>
            <person name="Emerson J.B."/>
            <person name="Anantharaman K."/>
            <person name="Thomas B.C."/>
            <person name="Malmstrom R."/>
            <person name="Stieglmeier M."/>
            <person name="Klingl A."/>
            <person name="Woyke T."/>
            <person name="Ryan C.M."/>
            <person name="Banfield J.F."/>
        </authorList>
    </citation>
    <scope>NUCLEOTIDE SEQUENCE [LARGE SCALE GENOMIC DNA]</scope>
</reference>
<gene>
    <name evidence="9" type="ORF">COS11_07825</name>
</gene>
<keyword evidence="7" id="KW-0472">Membrane</keyword>
<organism evidence="9 10">
    <name type="scientific">bacterium (Candidatus Ratteibacteria) CG01_land_8_20_14_3_00_40_19</name>
    <dbReference type="NCBI Taxonomy" id="2014290"/>
    <lineage>
        <taxon>Bacteria</taxon>
        <taxon>Candidatus Ratteibacteria</taxon>
    </lineage>
</organism>
<evidence type="ECO:0000256" key="2">
    <source>
        <dbReference type="ARBA" id="ARBA00022676"/>
    </source>
</evidence>
<dbReference type="AlphaFoldDB" id="A0A2M7E6L9"/>
<name>A0A2M7E6L9_9BACT</name>
<feature type="domain" description="Glycosyltransferase 2-like" evidence="8">
    <location>
        <begin position="7"/>
        <end position="172"/>
    </location>
</feature>
<dbReference type="Pfam" id="PF00535">
    <property type="entry name" value="Glycos_transf_2"/>
    <property type="match status" value="1"/>
</dbReference>
<dbReference type="SUPFAM" id="SSF53448">
    <property type="entry name" value="Nucleotide-diphospho-sugar transferases"/>
    <property type="match status" value="1"/>
</dbReference>
<dbReference type="InterPro" id="IPR001173">
    <property type="entry name" value="Glyco_trans_2-like"/>
</dbReference>
<dbReference type="InterPro" id="IPR029044">
    <property type="entry name" value="Nucleotide-diphossugar_trans"/>
</dbReference>
<dbReference type="GO" id="GO:0005886">
    <property type="term" value="C:plasma membrane"/>
    <property type="evidence" value="ECO:0007669"/>
    <property type="project" value="TreeGrafter"/>
</dbReference>
<evidence type="ECO:0000256" key="4">
    <source>
        <dbReference type="ARBA" id="ARBA00022692"/>
    </source>
</evidence>
<proteinExistence type="predicted"/>
<evidence type="ECO:0000256" key="7">
    <source>
        <dbReference type="ARBA" id="ARBA00023136"/>
    </source>
</evidence>
<evidence type="ECO:0000259" key="8">
    <source>
        <dbReference type="Pfam" id="PF00535"/>
    </source>
</evidence>
<dbReference type="PANTHER" id="PTHR48090">
    <property type="entry name" value="UNDECAPRENYL-PHOSPHATE 4-DEOXY-4-FORMAMIDO-L-ARABINOSE TRANSFERASE-RELATED"/>
    <property type="match status" value="1"/>
</dbReference>
<sequence length="246" mass="28250">MAEPKFSVIIPAHNEENSLKETIVSLEKTLSDYRFEIIVVNDHSLDKTVIIAQELAGRYPNVRLVNNIGEKGFAPTLITGFGQAKGEFLVPVMADGCDDLTTIKEMYEITKEGYDLVSASRYREKGKRIGGPKLKAFFSEFVGKSIHRLTKIPTTDVANAFKLYRKSTLQKIKIKENSGFALSMEITLKMYYQGYRIAEVSTIWKERKQGKSKFIILKIAPFYLKWYFWAITKMLQLHMNLLFGRR</sequence>
<evidence type="ECO:0000256" key="6">
    <source>
        <dbReference type="ARBA" id="ARBA00022989"/>
    </source>
</evidence>
<evidence type="ECO:0000313" key="10">
    <source>
        <dbReference type="Proteomes" id="UP000228886"/>
    </source>
</evidence>
<dbReference type="Gene3D" id="3.90.550.10">
    <property type="entry name" value="Spore Coat Polysaccharide Biosynthesis Protein SpsA, Chain A"/>
    <property type="match status" value="1"/>
</dbReference>
<keyword evidence="3" id="KW-0808">Transferase</keyword>
<evidence type="ECO:0000256" key="3">
    <source>
        <dbReference type="ARBA" id="ARBA00022679"/>
    </source>
</evidence>
<evidence type="ECO:0000256" key="1">
    <source>
        <dbReference type="ARBA" id="ARBA00022475"/>
    </source>
</evidence>
<keyword evidence="5" id="KW-0448">Lipopolysaccharide biosynthesis</keyword>
<evidence type="ECO:0000313" key="9">
    <source>
        <dbReference type="EMBL" id="PIV63364.1"/>
    </source>
</evidence>
<keyword evidence="4" id="KW-0812">Transmembrane</keyword>
<dbReference type="GO" id="GO:0009103">
    <property type="term" value="P:lipopolysaccharide biosynthetic process"/>
    <property type="evidence" value="ECO:0007669"/>
    <property type="project" value="UniProtKB-KW"/>
</dbReference>
<dbReference type="Proteomes" id="UP000228886">
    <property type="component" value="Unassembled WGS sequence"/>
</dbReference>
<evidence type="ECO:0000256" key="5">
    <source>
        <dbReference type="ARBA" id="ARBA00022985"/>
    </source>
</evidence>
<dbReference type="InterPro" id="IPR050256">
    <property type="entry name" value="Glycosyltransferase_2"/>
</dbReference>
<dbReference type="EMBL" id="PETL01000374">
    <property type="protein sequence ID" value="PIV63364.1"/>
    <property type="molecule type" value="Genomic_DNA"/>
</dbReference>
<dbReference type="GO" id="GO:0099621">
    <property type="term" value="F:undecaprenyl-phosphate 4-deoxy-4-formamido-L-arabinose transferase activity"/>
    <property type="evidence" value="ECO:0007669"/>
    <property type="project" value="TreeGrafter"/>
</dbReference>